<evidence type="ECO:0000256" key="8">
    <source>
        <dbReference type="ARBA" id="ARBA00022490"/>
    </source>
</evidence>
<dbReference type="InterPro" id="IPR027417">
    <property type="entry name" value="P-loop_NTPase"/>
</dbReference>
<dbReference type="NCBIfam" id="TIGR00651">
    <property type="entry name" value="pta"/>
    <property type="match status" value="1"/>
</dbReference>
<gene>
    <name evidence="15" type="primary">pta</name>
    <name evidence="15" type="ORF">QC818_11930</name>
</gene>
<dbReference type="PANTHER" id="PTHR43356:SF3">
    <property type="entry name" value="PHOSPHATE ACETYLTRANSFERASE"/>
    <property type="match status" value="1"/>
</dbReference>
<dbReference type="SUPFAM" id="SSF75138">
    <property type="entry name" value="HprK N-terminal domain-like"/>
    <property type="match status" value="1"/>
</dbReference>
<comment type="caution">
    <text evidence="15">The sequence shown here is derived from an EMBL/GenBank/DDBJ whole genome shotgun (WGS) entry which is preliminary data.</text>
</comment>
<comment type="function">
    <text evidence="12">Involved in acetate metabolism.</text>
</comment>
<dbReference type="SUPFAM" id="SSF52540">
    <property type="entry name" value="P-loop containing nucleoside triphosphate hydrolases"/>
    <property type="match status" value="1"/>
</dbReference>
<protein>
    <recommendedName>
        <fullName evidence="7 12">Phosphate acetyltransferase</fullName>
        <ecNumber evidence="6 12">2.3.1.8</ecNumber>
    </recommendedName>
    <alternativeName>
        <fullName evidence="11 12">Phosphotransacetylase</fullName>
    </alternativeName>
</protein>
<evidence type="ECO:0000259" key="14">
    <source>
        <dbReference type="Pfam" id="PF07085"/>
    </source>
</evidence>
<name>A0ABU1G3M0_9GAMM</name>
<keyword evidence="16" id="KW-1185">Reference proteome</keyword>
<evidence type="ECO:0000256" key="3">
    <source>
        <dbReference type="ARBA" id="ARBA00008756"/>
    </source>
</evidence>
<sequence length="723" mass="76898">MTVPEPRTLLLVPTDTGVGLTSASLGLLRALDTLGLHTAFLKPFRQDAPGGAEDAAASGLDRSSALVAGLFGLTPPAPLDRATLERRLREDRLDDLMEHAVARHAELAAGGEPPALILVEGLAPGSEPGYAARLNAQLAHALDAGILLVADGDPAEPRTLAERLDLHAQAVEGDGGSRLLGCLLMRLPADEADPADPVASEVPPERARARLDEWRDRLARLAPGLPPLVGAVPFQPALSAPRTLDVARELDARLLHAGDAAERRVLGTHLCARSAARALHVFAPGRLIVAPGDRDDILLATALAAMNGTPLAGLLLTHGAPPEDAMIDFCRPALETGLPVLAVDDDSYATARRLDRLNRDIPVDDPQRAERVARFVAAHLDLDWLRDTLSQGVAHRLSPAAFRHRLVQLARRDRRRVVLPEGDEPRTLAAAIVCQRRGIADCVLLGRREALEDVARRQGLSLPETLTVIDPEAVRRRYVAPMVARREGRLDALTAEAQLHDPLVLGTMMLAEGEVDGLVAGARHTTANVLRPAFQLIGTAPGYRRVSSIFFMLLPEQVVVYGDCAVNPDPDAETLAEIALQSARSAAAFGIEPRVALLSYSTGASGEGAGVDKVREATRLARRRAPSLILDGPLQYDAAAIESVGRQKAPDSPVAGRATVFVFPDLNTGNTTYKAVQRSAHVVSVGPMLQGLAKPVNDLSRGATVDDIVYTIALTAIQAGQDD</sequence>
<evidence type="ECO:0000256" key="9">
    <source>
        <dbReference type="ARBA" id="ARBA00022679"/>
    </source>
</evidence>
<dbReference type="InterPro" id="IPR042112">
    <property type="entry name" value="P_AcTrfase_dom2"/>
</dbReference>
<organism evidence="15 16">
    <name type="scientific">Halomonas koreensis</name>
    <dbReference type="NCBI Taxonomy" id="245385"/>
    <lineage>
        <taxon>Bacteria</taxon>
        <taxon>Pseudomonadati</taxon>
        <taxon>Pseudomonadota</taxon>
        <taxon>Gammaproteobacteria</taxon>
        <taxon>Oceanospirillales</taxon>
        <taxon>Halomonadaceae</taxon>
        <taxon>Halomonas</taxon>
    </lineage>
</organism>
<dbReference type="Gene3D" id="3.40.50.10950">
    <property type="match status" value="1"/>
</dbReference>
<feature type="domain" description="Phosphate acetyl/butaryl transferase" evidence="13">
    <location>
        <begin position="402"/>
        <end position="716"/>
    </location>
</feature>
<comment type="similarity">
    <text evidence="4 12">In the N-terminal section; belongs to the CobB/CobQ family.</text>
</comment>
<comment type="subcellular location">
    <subcellularLocation>
        <location evidence="1 12">Cytoplasm</location>
    </subcellularLocation>
</comment>
<dbReference type="CDD" id="cd03109">
    <property type="entry name" value="DTBS"/>
    <property type="match status" value="1"/>
</dbReference>
<evidence type="ECO:0000313" key="15">
    <source>
        <dbReference type="EMBL" id="MDR5867500.1"/>
    </source>
</evidence>
<evidence type="ECO:0000256" key="1">
    <source>
        <dbReference type="ARBA" id="ARBA00004496"/>
    </source>
</evidence>
<dbReference type="InterPro" id="IPR010766">
    <property type="entry name" value="DRTGG"/>
</dbReference>
<accession>A0ABU1G3M0</accession>
<dbReference type="Gene3D" id="3.40.50.300">
    <property type="entry name" value="P-loop containing nucleotide triphosphate hydrolases"/>
    <property type="match status" value="1"/>
</dbReference>
<evidence type="ECO:0000259" key="13">
    <source>
        <dbReference type="Pfam" id="PF01515"/>
    </source>
</evidence>
<keyword evidence="8 12" id="KW-0963">Cytoplasm</keyword>
<comment type="pathway">
    <text evidence="2 12">Metabolic intermediate biosynthesis; acetyl-CoA biosynthesis; acetyl-CoA from acetate: step 2/2.</text>
</comment>
<dbReference type="PIRSF" id="PIRSF006107">
    <property type="entry name" value="PhpActrans_proteobac"/>
    <property type="match status" value="1"/>
</dbReference>
<dbReference type="SUPFAM" id="SSF53659">
    <property type="entry name" value="Isocitrate/Isopropylmalate dehydrogenase-like"/>
    <property type="match status" value="1"/>
</dbReference>
<dbReference type="Gene3D" id="3.40.1390.20">
    <property type="entry name" value="HprK N-terminal domain-like"/>
    <property type="match status" value="1"/>
</dbReference>
<dbReference type="Pfam" id="PF01515">
    <property type="entry name" value="PTA_PTB"/>
    <property type="match status" value="1"/>
</dbReference>
<dbReference type="InterPro" id="IPR050500">
    <property type="entry name" value="Phos_Acetyltrans/Butyryltrans"/>
</dbReference>
<dbReference type="InterPro" id="IPR002505">
    <property type="entry name" value="PTA_PTB"/>
</dbReference>
<evidence type="ECO:0000256" key="10">
    <source>
        <dbReference type="ARBA" id="ARBA00023315"/>
    </source>
</evidence>
<feature type="domain" description="DRTGG" evidence="14">
    <location>
        <begin position="245"/>
        <end position="356"/>
    </location>
</feature>
<evidence type="ECO:0000256" key="6">
    <source>
        <dbReference type="ARBA" id="ARBA00012707"/>
    </source>
</evidence>
<comment type="catalytic activity">
    <reaction evidence="12">
        <text>acetyl-CoA + phosphate = acetyl phosphate + CoA</text>
        <dbReference type="Rhea" id="RHEA:19521"/>
        <dbReference type="ChEBI" id="CHEBI:22191"/>
        <dbReference type="ChEBI" id="CHEBI:43474"/>
        <dbReference type="ChEBI" id="CHEBI:57287"/>
        <dbReference type="ChEBI" id="CHEBI:57288"/>
        <dbReference type="EC" id="2.3.1.8"/>
    </reaction>
</comment>
<evidence type="ECO:0000256" key="7">
    <source>
        <dbReference type="ARBA" id="ARBA00021528"/>
    </source>
</evidence>
<dbReference type="RefSeq" id="WP_309653095.1">
    <property type="nucleotide sequence ID" value="NZ_JARWAK010000010.1"/>
</dbReference>
<dbReference type="InterPro" id="IPR042113">
    <property type="entry name" value="P_AcTrfase_dom1"/>
</dbReference>
<keyword evidence="9 12" id="KW-0808">Transferase</keyword>
<dbReference type="EMBL" id="JARWAK010000010">
    <property type="protein sequence ID" value="MDR5867500.1"/>
    <property type="molecule type" value="Genomic_DNA"/>
</dbReference>
<evidence type="ECO:0000256" key="2">
    <source>
        <dbReference type="ARBA" id="ARBA00004989"/>
    </source>
</evidence>
<comment type="similarity">
    <text evidence="3 12">In the C-terminal section; belongs to the phosphate acetyltransferase and butyryltransferase family.</text>
</comment>
<dbReference type="InterPro" id="IPR004614">
    <property type="entry name" value="P_AcTrfase"/>
</dbReference>
<dbReference type="Pfam" id="PF07085">
    <property type="entry name" value="DRTGG"/>
    <property type="match status" value="1"/>
</dbReference>
<comment type="subunit">
    <text evidence="5">Homohexamer.</text>
</comment>
<dbReference type="NCBIfam" id="NF004167">
    <property type="entry name" value="PRK05632.1"/>
    <property type="match status" value="1"/>
</dbReference>
<proteinExistence type="inferred from homology"/>
<dbReference type="GO" id="GO:0008959">
    <property type="term" value="F:phosphate acetyltransferase activity"/>
    <property type="evidence" value="ECO:0007669"/>
    <property type="project" value="UniProtKB-EC"/>
</dbReference>
<dbReference type="InterPro" id="IPR028979">
    <property type="entry name" value="Ser_kin/Pase_Hpr-like_N_sf"/>
</dbReference>
<dbReference type="Proteomes" id="UP001264519">
    <property type="component" value="Unassembled WGS sequence"/>
</dbReference>
<evidence type="ECO:0000256" key="11">
    <source>
        <dbReference type="ARBA" id="ARBA00031108"/>
    </source>
</evidence>
<evidence type="ECO:0000256" key="4">
    <source>
        <dbReference type="ARBA" id="ARBA00009786"/>
    </source>
</evidence>
<evidence type="ECO:0000256" key="5">
    <source>
        <dbReference type="ARBA" id="ARBA00011643"/>
    </source>
</evidence>
<dbReference type="NCBIfam" id="NF007233">
    <property type="entry name" value="PRK09653.1"/>
    <property type="match status" value="1"/>
</dbReference>
<evidence type="ECO:0000256" key="12">
    <source>
        <dbReference type="PIRNR" id="PIRNR006107"/>
    </source>
</evidence>
<keyword evidence="10 12" id="KW-0012">Acyltransferase</keyword>
<dbReference type="InterPro" id="IPR016475">
    <property type="entry name" value="P-Actrans_bac"/>
</dbReference>
<dbReference type="EC" id="2.3.1.8" evidence="6 12"/>
<dbReference type="Gene3D" id="3.40.50.10750">
    <property type="entry name" value="Isocitrate/Isopropylmalate dehydrogenase-like"/>
    <property type="match status" value="1"/>
</dbReference>
<dbReference type="Pfam" id="PF13500">
    <property type="entry name" value="AAA_26"/>
    <property type="match status" value="1"/>
</dbReference>
<evidence type="ECO:0000313" key="16">
    <source>
        <dbReference type="Proteomes" id="UP001264519"/>
    </source>
</evidence>
<comment type="domain">
    <text evidence="12">The N-terminal region seems to be important for proper quaternary structure. The C-terminal region contains the substrate-binding site.</text>
</comment>
<reference evidence="15 16" key="1">
    <citation type="submission" date="2023-04" db="EMBL/GenBank/DDBJ databases">
        <title>A long-awaited taxogenomic arrangement of the family Halomonadaceae.</title>
        <authorList>
            <person name="De La Haba R."/>
            <person name="Chuvochina M."/>
            <person name="Wittouck S."/>
            <person name="Arahal D.R."/>
            <person name="Sanchez-Porro C."/>
            <person name="Hugenholtz P."/>
            <person name="Ventosa A."/>
        </authorList>
    </citation>
    <scope>NUCLEOTIDE SEQUENCE [LARGE SCALE GENOMIC DNA]</scope>
    <source>
        <strain evidence="15 16">DSM 23530</strain>
    </source>
</reference>
<dbReference type="PANTHER" id="PTHR43356">
    <property type="entry name" value="PHOSPHATE ACETYLTRANSFERASE"/>
    <property type="match status" value="1"/>
</dbReference>